<accession>A0A8T3CV84</accession>
<evidence type="ECO:0000313" key="3">
    <source>
        <dbReference type="Proteomes" id="UP000829720"/>
    </source>
</evidence>
<organism evidence="2 3">
    <name type="scientific">Albula goreensis</name>
    <dbReference type="NCBI Taxonomy" id="1534307"/>
    <lineage>
        <taxon>Eukaryota</taxon>
        <taxon>Metazoa</taxon>
        <taxon>Chordata</taxon>
        <taxon>Craniata</taxon>
        <taxon>Vertebrata</taxon>
        <taxon>Euteleostomi</taxon>
        <taxon>Actinopterygii</taxon>
        <taxon>Neopterygii</taxon>
        <taxon>Teleostei</taxon>
        <taxon>Albuliformes</taxon>
        <taxon>Albulidae</taxon>
        <taxon>Albula</taxon>
    </lineage>
</organism>
<dbReference type="EMBL" id="JAERUA010000018">
    <property type="protein sequence ID" value="KAI1887522.1"/>
    <property type="molecule type" value="Genomic_DNA"/>
</dbReference>
<feature type="region of interest" description="Disordered" evidence="1">
    <location>
        <begin position="72"/>
        <end position="97"/>
    </location>
</feature>
<dbReference type="AlphaFoldDB" id="A0A8T3CV84"/>
<proteinExistence type="predicted"/>
<protein>
    <submittedName>
        <fullName evidence="2">Uncharacterized protein</fullName>
    </submittedName>
</protein>
<keyword evidence="3" id="KW-1185">Reference proteome</keyword>
<comment type="caution">
    <text evidence="2">The sequence shown here is derived from an EMBL/GenBank/DDBJ whole genome shotgun (WGS) entry which is preliminary data.</text>
</comment>
<evidence type="ECO:0000313" key="2">
    <source>
        <dbReference type="EMBL" id="KAI1887522.1"/>
    </source>
</evidence>
<reference evidence="2" key="1">
    <citation type="submission" date="2021-01" db="EMBL/GenBank/DDBJ databases">
        <authorList>
            <person name="Zahm M."/>
            <person name="Roques C."/>
            <person name="Cabau C."/>
            <person name="Klopp C."/>
            <person name="Donnadieu C."/>
            <person name="Jouanno E."/>
            <person name="Lampietro C."/>
            <person name="Louis A."/>
            <person name="Herpin A."/>
            <person name="Echchiki A."/>
            <person name="Berthelot C."/>
            <person name="Parey E."/>
            <person name="Roest-Crollius H."/>
            <person name="Braasch I."/>
            <person name="Postlethwait J."/>
            <person name="Bobe J."/>
            <person name="Montfort J."/>
            <person name="Bouchez O."/>
            <person name="Begum T."/>
            <person name="Mejri S."/>
            <person name="Adams A."/>
            <person name="Chen W.-J."/>
            <person name="Guiguen Y."/>
        </authorList>
    </citation>
    <scope>NUCLEOTIDE SEQUENCE</scope>
    <source>
        <tissue evidence="2">Blood</tissue>
    </source>
</reference>
<name>A0A8T3CV84_9TELE</name>
<gene>
    <name evidence="2" type="ORF">AGOR_G00191180</name>
</gene>
<evidence type="ECO:0000256" key="1">
    <source>
        <dbReference type="SAM" id="MobiDB-lite"/>
    </source>
</evidence>
<sequence>MKSTRVCSPVEREAQGSIPPYTHTYVCRHKTGAGLVFNKNVTAPHIYSVSGQQQQRTGFFWFHGTHKYKAESETRGKHKEKTGVETLYAEDDRSQGP</sequence>
<dbReference type="Proteomes" id="UP000829720">
    <property type="component" value="Unassembled WGS sequence"/>
</dbReference>